<evidence type="ECO:0000313" key="5">
    <source>
        <dbReference type="EMBL" id="MFC3568741.1"/>
    </source>
</evidence>
<gene>
    <name evidence="5" type="ORF">ACFOMP_04695</name>
</gene>
<protein>
    <submittedName>
        <fullName evidence="5">MFS transporter</fullName>
    </submittedName>
</protein>
<comment type="caution">
    <text evidence="5">The sequence shown here is derived from an EMBL/GenBank/DDBJ whole genome shotgun (WGS) entry which is preliminary data.</text>
</comment>
<sequence length="171" mass="18008">MTNPEDRIVSIAWAWTASLLTREPVLIALVAVGLRLPWVLFAIPAGIVTDRADRRRLILGMDALRAAAFGGAAVAPWSALPLAAPPQVGVSSTPAFVALILAALTVGAADRTLLGGRNRHPAPAGPKILSRDANSAPRPRRMTFGETPPDQVAAFRFIRSSSFAAASLRSL</sequence>
<evidence type="ECO:0000256" key="1">
    <source>
        <dbReference type="ARBA" id="ARBA00022448"/>
    </source>
</evidence>
<keyword evidence="4" id="KW-0472">Membrane</keyword>
<evidence type="ECO:0000256" key="2">
    <source>
        <dbReference type="ARBA" id="ARBA00022475"/>
    </source>
</evidence>
<proteinExistence type="predicted"/>
<keyword evidence="4" id="KW-0812">Transmembrane</keyword>
<keyword evidence="2" id="KW-1003">Cell membrane</keyword>
<keyword evidence="4" id="KW-1133">Transmembrane helix</keyword>
<keyword evidence="1" id="KW-0813">Transport</keyword>
<reference evidence="6" key="1">
    <citation type="journal article" date="2019" name="Int. J. Syst. Evol. Microbiol.">
        <title>The Global Catalogue of Microorganisms (GCM) 10K type strain sequencing project: providing services to taxonomists for standard genome sequencing and annotation.</title>
        <authorList>
            <consortium name="The Broad Institute Genomics Platform"/>
            <consortium name="The Broad Institute Genome Sequencing Center for Infectious Disease"/>
            <person name="Wu L."/>
            <person name="Ma J."/>
        </authorList>
    </citation>
    <scope>NUCLEOTIDE SEQUENCE [LARGE SCALE GENOMIC DNA]</scope>
    <source>
        <strain evidence="6">VKM B-3226</strain>
    </source>
</reference>
<keyword evidence="6" id="KW-1185">Reference proteome</keyword>
<evidence type="ECO:0000313" key="6">
    <source>
        <dbReference type="Proteomes" id="UP001595596"/>
    </source>
</evidence>
<evidence type="ECO:0000256" key="4">
    <source>
        <dbReference type="SAM" id="Phobius"/>
    </source>
</evidence>
<feature type="transmembrane region" description="Helical" evidence="4">
    <location>
        <begin position="25"/>
        <end position="45"/>
    </location>
</feature>
<dbReference type="InterPro" id="IPR036259">
    <property type="entry name" value="MFS_trans_sf"/>
</dbReference>
<organism evidence="5 6">
    <name type="scientific">Paracoccus simplex</name>
    <dbReference type="NCBI Taxonomy" id="2086346"/>
    <lineage>
        <taxon>Bacteria</taxon>
        <taxon>Pseudomonadati</taxon>
        <taxon>Pseudomonadota</taxon>
        <taxon>Alphaproteobacteria</taxon>
        <taxon>Rhodobacterales</taxon>
        <taxon>Paracoccaceae</taxon>
        <taxon>Paracoccus</taxon>
    </lineage>
</organism>
<dbReference type="RefSeq" id="WP_379028254.1">
    <property type="nucleotide sequence ID" value="NZ_JBHRXE010000009.1"/>
</dbReference>
<dbReference type="EMBL" id="JBHRXE010000009">
    <property type="protein sequence ID" value="MFC3568741.1"/>
    <property type="molecule type" value="Genomic_DNA"/>
</dbReference>
<feature type="region of interest" description="Disordered" evidence="3">
    <location>
        <begin position="116"/>
        <end position="147"/>
    </location>
</feature>
<accession>A0ABV7RXI4</accession>
<name>A0ABV7RXI4_9RHOB</name>
<evidence type="ECO:0000256" key="3">
    <source>
        <dbReference type="SAM" id="MobiDB-lite"/>
    </source>
</evidence>
<feature type="transmembrane region" description="Helical" evidence="4">
    <location>
        <begin position="57"/>
        <end position="79"/>
    </location>
</feature>
<dbReference type="InterPro" id="IPR010290">
    <property type="entry name" value="TM_effector"/>
</dbReference>
<dbReference type="Pfam" id="PF05977">
    <property type="entry name" value="MFS_3"/>
    <property type="match status" value="1"/>
</dbReference>
<feature type="transmembrane region" description="Helical" evidence="4">
    <location>
        <begin position="91"/>
        <end position="109"/>
    </location>
</feature>
<dbReference type="SUPFAM" id="SSF103473">
    <property type="entry name" value="MFS general substrate transporter"/>
    <property type="match status" value="1"/>
</dbReference>
<dbReference type="Proteomes" id="UP001595596">
    <property type="component" value="Unassembled WGS sequence"/>
</dbReference>